<name>A7ITM8_PBCVM</name>
<feature type="region of interest" description="Disordered" evidence="1">
    <location>
        <begin position="1"/>
        <end position="38"/>
    </location>
</feature>
<protein>
    <submittedName>
        <fullName evidence="2">Uncharacterized protein M148L</fullName>
    </submittedName>
</protein>
<dbReference type="EMBL" id="DQ491001">
    <property type="protein sequence ID" value="ABT13702.1"/>
    <property type="molecule type" value="Genomic_DNA"/>
</dbReference>
<evidence type="ECO:0000256" key="1">
    <source>
        <dbReference type="SAM" id="MobiDB-lite"/>
    </source>
</evidence>
<sequence length="96" mass="10593">MPTSKRKSLTDNMNTPVRSHPIDIMVPNAPKKSSPPLYRSDSYDVKDFLASVSNYHPADATITSGDGDMEDTANSSIEKSSFYSMVIKSITKCFRA</sequence>
<evidence type="ECO:0000313" key="3">
    <source>
        <dbReference type="Proteomes" id="UP000246715"/>
    </source>
</evidence>
<reference evidence="2 3" key="1">
    <citation type="journal article" date="2007" name="Virology">
        <title>Sequence and annotation of the 314-kb MT325 and the 321-kb FR483 viruses that infect Chlorella Pbi.</title>
        <authorList>
            <person name="Fitzgerald L.A."/>
            <person name="Graves M.V."/>
            <person name="Li X."/>
            <person name="Feldblyum T."/>
            <person name="Hartigan J."/>
            <person name="Van Etten J.L."/>
        </authorList>
    </citation>
    <scope>NUCLEOTIDE SEQUENCE [LARGE SCALE GENOMIC DNA]</scope>
    <source>
        <strain evidence="2 3">MT325</strain>
    </source>
</reference>
<dbReference type="Proteomes" id="UP000246715">
    <property type="component" value="Segment"/>
</dbReference>
<accession>A7ITM8</accession>
<gene>
    <name evidence="2" type="primary">M148L</name>
    <name evidence="2" type="ORF">MT325_M148L</name>
</gene>
<evidence type="ECO:0000313" key="2">
    <source>
        <dbReference type="EMBL" id="ABT13702.1"/>
    </source>
</evidence>
<organism evidence="2 3">
    <name type="scientific">Paramecium bursaria Chlorella virus MT325</name>
    <name type="common">PBCV-MT325</name>
    <dbReference type="NCBI Taxonomy" id="346932"/>
    <lineage>
        <taxon>Viruses</taxon>
        <taxon>Varidnaviria</taxon>
        <taxon>Bamfordvirae</taxon>
        <taxon>Nucleocytoviricota</taxon>
        <taxon>Megaviricetes</taxon>
        <taxon>Algavirales</taxon>
        <taxon>Phycodnaviridae</taxon>
        <taxon>Chlorovirus</taxon>
        <taxon>Chlorovirus conductrix</taxon>
        <taxon>Paramecium bursaria Chlorella virus A1</taxon>
    </lineage>
</organism>
<organismHost>
    <name type="scientific">Paramecium bursaria</name>
    <dbReference type="NCBI Taxonomy" id="74790"/>
</organismHost>
<proteinExistence type="predicted"/>